<evidence type="ECO:0000313" key="2">
    <source>
        <dbReference type="Proteomes" id="UP000887159"/>
    </source>
</evidence>
<dbReference type="EMBL" id="BMAU01021029">
    <property type="protein sequence ID" value="GFX87233.1"/>
    <property type="molecule type" value="Genomic_DNA"/>
</dbReference>
<reference evidence="1" key="1">
    <citation type="submission" date="2020-08" db="EMBL/GenBank/DDBJ databases">
        <title>Multicomponent nature underlies the extraordinary mechanical properties of spider dragline silk.</title>
        <authorList>
            <person name="Kono N."/>
            <person name="Nakamura H."/>
            <person name="Mori M."/>
            <person name="Yoshida Y."/>
            <person name="Ohtoshi R."/>
            <person name="Malay A.D."/>
            <person name="Moran D.A.P."/>
            <person name="Tomita M."/>
            <person name="Numata K."/>
            <person name="Arakawa K."/>
        </authorList>
    </citation>
    <scope>NUCLEOTIDE SEQUENCE</scope>
</reference>
<dbReference type="AlphaFoldDB" id="A0A8X6R2K5"/>
<proteinExistence type="predicted"/>
<gene>
    <name evidence="1" type="ORF">TNCV_595821</name>
</gene>
<accession>A0A8X6R2K5</accession>
<comment type="caution">
    <text evidence="1">The sequence shown here is derived from an EMBL/GenBank/DDBJ whole genome shotgun (WGS) entry which is preliminary data.</text>
</comment>
<dbReference type="Proteomes" id="UP000887159">
    <property type="component" value="Unassembled WGS sequence"/>
</dbReference>
<sequence length="70" mass="7718">MAFADHSDLISPRMGFIPLPFGALVLRIVSDSIPIVGVWNYSCHFLVYLWSGVQIPGWARSTQPFVPSVG</sequence>
<organism evidence="1 2">
    <name type="scientific">Trichonephila clavipes</name>
    <name type="common">Golden silk orbweaver</name>
    <name type="synonym">Nephila clavipes</name>
    <dbReference type="NCBI Taxonomy" id="2585209"/>
    <lineage>
        <taxon>Eukaryota</taxon>
        <taxon>Metazoa</taxon>
        <taxon>Ecdysozoa</taxon>
        <taxon>Arthropoda</taxon>
        <taxon>Chelicerata</taxon>
        <taxon>Arachnida</taxon>
        <taxon>Araneae</taxon>
        <taxon>Araneomorphae</taxon>
        <taxon>Entelegynae</taxon>
        <taxon>Araneoidea</taxon>
        <taxon>Nephilidae</taxon>
        <taxon>Trichonephila</taxon>
    </lineage>
</organism>
<evidence type="ECO:0000313" key="1">
    <source>
        <dbReference type="EMBL" id="GFX87233.1"/>
    </source>
</evidence>
<protein>
    <submittedName>
        <fullName evidence="1">Uncharacterized protein</fullName>
    </submittedName>
</protein>
<keyword evidence="2" id="KW-1185">Reference proteome</keyword>
<name>A0A8X6R2K5_TRICX</name>